<feature type="compositionally biased region" description="Basic residues" evidence="14">
    <location>
        <begin position="728"/>
        <end position="738"/>
    </location>
</feature>
<feature type="compositionally biased region" description="Low complexity" evidence="14">
    <location>
        <begin position="129"/>
        <end position="143"/>
    </location>
</feature>
<feature type="compositionally biased region" description="Polar residues" evidence="14">
    <location>
        <begin position="17"/>
        <end position="33"/>
    </location>
</feature>
<feature type="coiled-coil region" evidence="13">
    <location>
        <begin position="1012"/>
        <end position="1039"/>
    </location>
</feature>
<comment type="similarity">
    <text evidence="4">Belongs to the MIEAP family.</text>
</comment>
<feature type="compositionally biased region" description="Low complexity" evidence="14">
    <location>
        <begin position="74"/>
        <end position="96"/>
    </location>
</feature>
<feature type="compositionally biased region" description="Low complexity" evidence="14">
    <location>
        <begin position="177"/>
        <end position="193"/>
    </location>
</feature>
<keyword evidence="9" id="KW-0446">Lipid-binding</keyword>
<sequence>MSSGTKAVGGLLVSRATGGNYNHPSTSQSQQHRVGTPCAVNVHLPPTQAPSDFHSPASTASTSSTSFAPPPPSVVRSSNNDPSMSRSARSVSHSGVVGGSSDMALMMDMLFPENENNPRGGGGGGVAVGHGPNQNVNGNGNPPRHMKSTLNPLASLSAIPHHQIMEFDTNSAATSIQQHHQQQQQQLHHSQQQRLLTQFPPGGATWSQSSTSGSHKASSLLDSHDRFKPERNNQRRPLSRMRWPGGGPNPNGQGGTGGRWAQSNIAGDLFSCSVSPGSLTPMSTGEMSAYFGQFNNSRSQLQRLPLESESRVSSMTIADISPRIAVKKVLLLYEHAQYHEASNFIDRLSVTTFRIILRELPIDIFIEAMPHSLPIMESLYSKVFASEGSSGNLKALKPHSVLMHIVNFFARDDTNQQCRSGRPNEQFIQFISDCKKILRAMVLGEPTLIKTLQQRAKALDKAVEGMGHHSLVGTSDESLLPLHDALKLEFRRVVDTYKEALQKLEELALSAKNNPKSVAHGPAPVAASHQRQLSLRVEEIQDRLIKNKSLLNVVEPTLDNHCLDILLGILQRRIDLDKDTLFQFTQLRKEAGDTSNVDAIVAPLLMRYSRASKKVLEIMREAATEAGTCLDDFEDDSSDLSGYHSDSDSAIMTSGNSPYVTPRARYNFLSRSVRSKQHLRPSLLGSSVSSSGRSLSTGSAPESSTGSALSSLDSGSCSLTTASDIHPHPYKNHLHHSRSPSTTGGALLVSSNNTPTRPRHVKHKNQLQKHSSLASTSSTASDTCSSRSSGGSSSPENGLYLSRGADGQQLTKESALGTITNDDRNVDTISILSGCVECVTLVSVPDNQVITQGINHRCAIPSHAKTNDVVNSLRTEISQLRSNLRLANSTIAQLQTGSPISQSSATKEKNNTNTSSNLAATKMLAVAGSLEERKTFLVREYGALYAQGRVETMDALDALADLIEADELKSKLLFSVIVLAFRAVQTSLAEIKDQVSNLLQLESGNETSTPEKEQLNNGVVNKSEEMQQYQKRLVQALSEYLHHSQQKVDQSRCVEVVANQLWTTLYDYPCLKNCQPLLKYIRTSVNLAWGLSNLNPPCLLEYETKLFSRDMHVRFHNSDPASENVKTYLWPALVEGIPGPCVHKGVVIT</sequence>
<evidence type="ECO:0000256" key="7">
    <source>
        <dbReference type="ARBA" id="ARBA00022787"/>
    </source>
</evidence>
<evidence type="ECO:0000256" key="10">
    <source>
        <dbReference type="ARBA" id="ARBA00023128"/>
    </source>
</evidence>
<feature type="compositionally biased region" description="Low complexity" evidence="14">
    <location>
        <begin position="55"/>
        <end position="67"/>
    </location>
</feature>
<evidence type="ECO:0000256" key="6">
    <source>
        <dbReference type="ARBA" id="ARBA00022490"/>
    </source>
</evidence>
<gene>
    <name evidence="16" type="ORF">ODALV1_LOCUS11937</name>
</gene>
<evidence type="ECO:0000256" key="3">
    <source>
        <dbReference type="ARBA" id="ARBA00004496"/>
    </source>
</evidence>
<feature type="compositionally biased region" description="Basic residues" evidence="14">
    <location>
        <begin position="757"/>
        <end position="767"/>
    </location>
</feature>
<evidence type="ECO:0000259" key="15">
    <source>
        <dbReference type="Pfam" id="PF16026"/>
    </source>
</evidence>
<comment type="subcellular location">
    <subcellularLocation>
        <location evidence="3">Cytoplasm</location>
    </subcellularLocation>
    <subcellularLocation>
        <location evidence="2">Mitochondrion matrix</location>
    </subcellularLocation>
    <subcellularLocation>
        <location evidence="1">Mitochondrion outer membrane</location>
    </subcellularLocation>
</comment>
<evidence type="ECO:0000256" key="13">
    <source>
        <dbReference type="SAM" id="Coils"/>
    </source>
</evidence>
<keyword evidence="7" id="KW-1000">Mitochondrion outer membrane</keyword>
<feature type="compositionally biased region" description="Gly residues" evidence="14">
    <location>
        <begin position="244"/>
        <end position="258"/>
    </location>
</feature>
<keyword evidence="11" id="KW-0472">Membrane</keyword>
<dbReference type="PANTHER" id="PTHR21771:SF1">
    <property type="entry name" value="MITOCHONDRIA-EATING PROTEIN"/>
    <property type="match status" value="1"/>
</dbReference>
<feature type="compositionally biased region" description="Polar residues" evidence="14">
    <location>
        <begin position="739"/>
        <end position="756"/>
    </location>
</feature>
<proteinExistence type="inferred from homology"/>
<evidence type="ECO:0000256" key="2">
    <source>
        <dbReference type="ARBA" id="ARBA00004305"/>
    </source>
</evidence>
<evidence type="ECO:0000256" key="4">
    <source>
        <dbReference type="ARBA" id="ARBA00008233"/>
    </source>
</evidence>
<evidence type="ECO:0000256" key="5">
    <source>
        <dbReference type="ARBA" id="ARBA00019863"/>
    </source>
</evidence>
<keyword evidence="10" id="KW-0496">Mitochondrion</keyword>
<organism evidence="16 17">
    <name type="scientific">Orchesella dallaii</name>
    <dbReference type="NCBI Taxonomy" id="48710"/>
    <lineage>
        <taxon>Eukaryota</taxon>
        <taxon>Metazoa</taxon>
        <taxon>Ecdysozoa</taxon>
        <taxon>Arthropoda</taxon>
        <taxon>Hexapoda</taxon>
        <taxon>Collembola</taxon>
        <taxon>Entomobryomorpha</taxon>
        <taxon>Entomobryoidea</taxon>
        <taxon>Orchesellidae</taxon>
        <taxon>Orchesellinae</taxon>
        <taxon>Orchesella</taxon>
    </lineage>
</organism>
<dbReference type="Pfam" id="PF16026">
    <property type="entry name" value="MIEAP"/>
    <property type="match status" value="1"/>
</dbReference>
<dbReference type="InterPro" id="IPR026169">
    <property type="entry name" value="MIEAP"/>
</dbReference>
<feature type="region of interest" description="Disordered" evidence="14">
    <location>
        <begin position="15"/>
        <end position="96"/>
    </location>
</feature>
<name>A0ABP1QN81_9HEXA</name>
<feature type="region of interest" description="Disordered" evidence="14">
    <location>
        <begin position="171"/>
        <end position="260"/>
    </location>
</feature>
<evidence type="ECO:0000256" key="12">
    <source>
        <dbReference type="ARBA" id="ARBA00032687"/>
    </source>
</evidence>
<protein>
    <recommendedName>
        <fullName evidence="5">Mitochondria-eating protein</fullName>
    </recommendedName>
    <alternativeName>
        <fullName evidence="12">Spermatogenesis-associated protein 18</fullName>
    </alternativeName>
</protein>
<dbReference type="Proteomes" id="UP001642540">
    <property type="component" value="Unassembled WGS sequence"/>
</dbReference>
<feature type="coiled-coil region" evidence="13">
    <location>
        <begin position="487"/>
        <end position="514"/>
    </location>
</feature>
<keyword evidence="17" id="KW-1185">Reference proteome</keyword>
<feature type="compositionally biased region" description="Basic and acidic residues" evidence="14">
    <location>
        <begin position="222"/>
        <end position="233"/>
    </location>
</feature>
<dbReference type="EMBL" id="CAXLJM020000036">
    <property type="protein sequence ID" value="CAL8105037.1"/>
    <property type="molecule type" value="Genomic_DNA"/>
</dbReference>
<keyword evidence="8 13" id="KW-0175">Coiled coil</keyword>
<evidence type="ECO:0000256" key="14">
    <source>
        <dbReference type="SAM" id="MobiDB-lite"/>
    </source>
</evidence>
<evidence type="ECO:0000313" key="16">
    <source>
        <dbReference type="EMBL" id="CAL8105037.1"/>
    </source>
</evidence>
<comment type="caution">
    <text evidence="16">The sequence shown here is derived from an EMBL/GenBank/DDBJ whole genome shotgun (WGS) entry which is preliminary data.</text>
</comment>
<feature type="domain" description="Mitochondria-eating protein C-terminal" evidence="15">
    <location>
        <begin position="934"/>
        <end position="1149"/>
    </location>
</feature>
<feature type="compositionally biased region" description="Gly residues" evidence="14">
    <location>
        <begin position="119"/>
        <end position="128"/>
    </location>
</feature>
<evidence type="ECO:0000256" key="9">
    <source>
        <dbReference type="ARBA" id="ARBA00023121"/>
    </source>
</evidence>
<evidence type="ECO:0000256" key="8">
    <source>
        <dbReference type="ARBA" id="ARBA00023054"/>
    </source>
</evidence>
<keyword evidence="6" id="KW-0963">Cytoplasm</keyword>
<evidence type="ECO:0000256" key="11">
    <source>
        <dbReference type="ARBA" id="ARBA00023136"/>
    </source>
</evidence>
<feature type="compositionally biased region" description="Low complexity" evidence="14">
    <location>
        <begin position="771"/>
        <end position="794"/>
    </location>
</feature>
<evidence type="ECO:0000313" key="17">
    <source>
        <dbReference type="Proteomes" id="UP001642540"/>
    </source>
</evidence>
<dbReference type="PANTHER" id="PTHR21771">
    <property type="entry name" value="MITOCHONDRIA-EATING PROTEIN-RELATED"/>
    <property type="match status" value="1"/>
</dbReference>
<feature type="region of interest" description="Disordered" evidence="14">
    <location>
        <begin position="112"/>
        <end position="143"/>
    </location>
</feature>
<reference evidence="16 17" key="1">
    <citation type="submission" date="2024-08" db="EMBL/GenBank/DDBJ databases">
        <authorList>
            <person name="Cucini C."/>
            <person name="Frati F."/>
        </authorList>
    </citation>
    <scope>NUCLEOTIDE SEQUENCE [LARGE SCALE GENOMIC DNA]</scope>
</reference>
<feature type="region of interest" description="Disordered" evidence="14">
    <location>
        <begin position="679"/>
        <end position="806"/>
    </location>
</feature>
<accession>A0ABP1QN81</accession>
<feature type="compositionally biased region" description="Polar residues" evidence="14">
    <location>
        <begin position="205"/>
        <end position="221"/>
    </location>
</feature>
<feature type="compositionally biased region" description="Low complexity" evidence="14">
    <location>
        <begin position="682"/>
        <end position="721"/>
    </location>
</feature>
<dbReference type="InterPro" id="IPR031981">
    <property type="entry name" value="MIEAP_C"/>
</dbReference>
<evidence type="ECO:0000256" key="1">
    <source>
        <dbReference type="ARBA" id="ARBA00004294"/>
    </source>
</evidence>